<protein>
    <submittedName>
        <fullName evidence="1">Uncharacterized protein</fullName>
    </submittedName>
</protein>
<keyword evidence="2" id="KW-1185">Reference proteome</keyword>
<reference evidence="1 2" key="1">
    <citation type="submission" date="2022-03" db="EMBL/GenBank/DDBJ databases">
        <authorList>
            <person name="Nunn A."/>
            <person name="Chopra R."/>
            <person name="Nunn A."/>
            <person name="Contreras Garrido A."/>
        </authorList>
    </citation>
    <scope>NUCLEOTIDE SEQUENCE [LARGE SCALE GENOMIC DNA]</scope>
</reference>
<dbReference type="PANTHER" id="PTHR36616:SF4">
    <property type="entry name" value="OS03G0174800 PROTEIN"/>
    <property type="match status" value="1"/>
</dbReference>
<gene>
    <name evidence="1" type="ORF">TAV2_LOCUS11869</name>
</gene>
<dbReference type="AlphaFoldDB" id="A0AAU9S2D6"/>
<evidence type="ECO:0000313" key="2">
    <source>
        <dbReference type="Proteomes" id="UP000836841"/>
    </source>
</evidence>
<dbReference type="Proteomes" id="UP000836841">
    <property type="component" value="Unassembled WGS sequence"/>
</dbReference>
<comment type="caution">
    <text evidence="1">The sequence shown here is derived from an EMBL/GenBank/DDBJ whole genome shotgun (WGS) entry which is preliminary data.</text>
</comment>
<accession>A0AAU9S2D6</accession>
<sequence length="67" mass="7698">MLDLFMGMAFSALPLTLYIPPVRSLTLFTATMEKMLRDHGGFYSGQFYPRLRFACSRLLNCILCNSR</sequence>
<evidence type="ECO:0000313" key="1">
    <source>
        <dbReference type="EMBL" id="CAH2056622.1"/>
    </source>
</evidence>
<organism evidence="1 2">
    <name type="scientific">Thlaspi arvense</name>
    <name type="common">Field penny-cress</name>
    <dbReference type="NCBI Taxonomy" id="13288"/>
    <lineage>
        <taxon>Eukaryota</taxon>
        <taxon>Viridiplantae</taxon>
        <taxon>Streptophyta</taxon>
        <taxon>Embryophyta</taxon>
        <taxon>Tracheophyta</taxon>
        <taxon>Spermatophyta</taxon>
        <taxon>Magnoliopsida</taxon>
        <taxon>eudicotyledons</taxon>
        <taxon>Gunneridae</taxon>
        <taxon>Pentapetalae</taxon>
        <taxon>rosids</taxon>
        <taxon>malvids</taxon>
        <taxon>Brassicales</taxon>
        <taxon>Brassicaceae</taxon>
        <taxon>Thlaspideae</taxon>
        <taxon>Thlaspi</taxon>
    </lineage>
</organism>
<dbReference type="PANTHER" id="PTHR36616">
    <property type="entry name" value="BNAC07G32700D PROTEIN"/>
    <property type="match status" value="1"/>
</dbReference>
<name>A0AAU9S2D6_THLAR</name>
<dbReference type="EMBL" id="CAJVSB020000501">
    <property type="protein sequence ID" value="CAH2056622.1"/>
    <property type="molecule type" value="Genomic_DNA"/>
</dbReference>
<proteinExistence type="predicted"/>